<feature type="region of interest" description="Disordered" evidence="2">
    <location>
        <begin position="1"/>
        <end position="60"/>
    </location>
</feature>
<proteinExistence type="predicted"/>
<reference evidence="4" key="2">
    <citation type="journal article" date="2007" name="PLoS Biol.">
        <title>Survey sequencing and comparative analysis of the elephant shark (Callorhinchus milii) genome.</title>
        <authorList>
            <person name="Venkatesh B."/>
            <person name="Kirkness E.F."/>
            <person name="Loh Y.H."/>
            <person name="Halpern A.L."/>
            <person name="Lee A.P."/>
            <person name="Johnson J."/>
            <person name="Dandona N."/>
            <person name="Viswanathan L.D."/>
            <person name="Tay A."/>
            <person name="Venter J.C."/>
            <person name="Strausberg R.L."/>
            <person name="Brenner S."/>
        </authorList>
    </citation>
    <scope>NUCLEOTIDE SEQUENCE [LARGE SCALE GENOMIC DNA]</scope>
</reference>
<accession>A0A4W3JV34</accession>
<dbReference type="InterPro" id="IPR003409">
    <property type="entry name" value="MORN"/>
</dbReference>
<dbReference type="SUPFAM" id="SSF82185">
    <property type="entry name" value="Histone H3 K4-specific methyltransferase SET7/9 N-terminal domain"/>
    <property type="match status" value="1"/>
</dbReference>
<dbReference type="GeneTree" id="ENSGT00940000157240"/>
<keyword evidence="4" id="KW-1185">Reference proteome</keyword>
<reference evidence="4" key="3">
    <citation type="journal article" date="2014" name="Nature">
        <title>Elephant shark genome provides unique insights into gnathostome evolution.</title>
        <authorList>
            <consortium name="International Elephant Shark Genome Sequencing Consortium"/>
            <person name="Venkatesh B."/>
            <person name="Lee A.P."/>
            <person name="Ravi V."/>
            <person name="Maurya A.K."/>
            <person name="Lian M.M."/>
            <person name="Swann J.B."/>
            <person name="Ohta Y."/>
            <person name="Flajnik M.F."/>
            <person name="Sutoh Y."/>
            <person name="Kasahara M."/>
            <person name="Hoon S."/>
            <person name="Gangu V."/>
            <person name="Roy S.W."/>
            <person name="Irimia M."/>
            <person name="Korzh V."/>
            <person name="Kondrychyn I."/>
            <person name="Lim Z.W."/>
            <person name="Tay B.H."/>
            <person name="Tohari S."/>
            <person name="Kong K.W."/>
            <person name="Ho S."/>
            <person name="Lorente-Galdos B."/>
            <person name="Quilez J."/>
            <person name="Marques-Bonet T."/>
            <person name="Raney B.J."/>
            <person name="Ingham P.W."/>
            <person name="Tay A."/>
            <person name="Hillier L.W."/>
            <person name="Minx P."/>
            <person name="Boehm T."/>
            <person name="Wilson R.K."/>
            <person name="Brenner S."/>
            <person name="Warren W.C."/>
        </authorList>
    </citation>
    <scope>NUCLEOTIDE SEQUENCE [LARGE SCALE GENOMIC DNA]</scope>
</reference>
<feature type="compositionally biased region" description="Basic and acidic residues" evidence="2">
    <location>
        <begin position="197"/>
        <end position="207"/>
    </location>
</feature>
<name>A0A4W3JV34_CALMI</name>
<feature type="region of interest" description="Disordered" evidence="2">
    <location>
        <begin position="291"/>
        <end position="361"/>
    </location>
</feature>
<dbReference type="Ensembl" id="ENSCMIT00000043612.1">
    <property type="protein sequence ID" value="ENSCMIP00000042991.1"/>
    <property type="gene ID" value="ENSCMIG00000017856.1"/>
</dbReference>
<dbReference type="GO" id="GO:0005634">
    <property type="term" value="C:nucleus"/>
    <property type="evidence" value="ECO:0007669"/>
    <property type="project" value="TreeGrafter"/>
</dbReference>
<reference evidence="4" key="1">
    <citation type="journal article" date="2006" name="Science">
        <title>Ancient noncoding elements conserved in the human genome.</title>
        <authorList>
            <person name="Venkatesh B."/>
            <person name="Kirkness E.F."/>
            <person name="Loh Y.H."/>
            <person name="Halpern A.L."/>
            <person name="Lee A.P."/>
            <person name="Johnson J."/>
            <person name="Dandona N."/>
            <person name="Viswanathan L.D."/>
            <person name="Tay A."/>
            <person name="Venter J.C."/>
            <person name="Strausberg R.L."/>
            <person name="Brenner S."/>
        </authorList>
    </citation>
    <scope>NUCLEOTIDE SEQUENCE [LARGE SCALE GENOMIC DNA]</scope>
</reference>
<dbReference type="Gene3D" id="2.20.110.10">
    <property type="entry name" value="Histone H3 K4-specific methyltransferase SET7/9 N-terminal domain"/>
    <property type="match status" value="3"/>
</dbReference>
<dbReference type="Pfam" id="PF02493">
    <property type="entry name" value="MORN"/>
    <property type="match status" value="6"/>
</dbReference>
<dbReference type="PANTHER" id="PTHR43215:SF14">
    <property type="entry name" value="RADIAL SPOKE HEAD 1 HOMOLOG"/>
    <property type="match status" value="1"/>
</dbReference>
<feature type="region of interest" description="Disordered" evidence="2">
    <location>
        <begin position="194"/>
        <end position="220"/>
    </location>
</feature>
<evidence type="ECO:0000256" key="2">
    <source>
        <dbReference type="SAM" id="MobiDB-lite"/>
    </source>
</evidence>
<evidence type="ECO:0000256" key="1">
    <source>
        <dbReference type="ARBA" id="ARBA00022737"/>
    </source>
</evidence>
<dbReference type="GO" id="GO:0007286">
    <property type="term" value="P:spermatid development"/>
    <property type="evidence" value="ECO:0007669"/>
    <property type="project" value="TreeGrafter"/>
</dbReference>
<evidence type="ECO:0000313" key="3">
    <source>
        <dbReference type="Ensembl" id="ENSCMIP00000042991.1"/>
    </source>
</evidence>
<feature type="compositionally biased region" description="Basic and acidic residues" evidence="2">
    <location>
        <begin position="26"/>
        <end position="36"/>
    </location>
</feature>
<feature type="compositionally biased region" description="Gly residues" evidence="2">
    <location>
        <begin position="328"/>
        <end position="345"/>
    </location>
</feature>
<dbReference type="GO" id="GO:0031514">
    <property type="term" value="C:motile cilium"/>
    <property type="evidence" value="ECO:0007669"/>
    <property type="project" value="TreeGrafter"/>
</dbReference>
<keyword evidence="1" id="KW-0677">Repeat</keyword>
<dbReference type="AlphaFoldDB" id="A0A4W3JV34"/>
<reference evidence="3" key="4">
    <citation type="submission" date="2025-08" db="UniProtKB">
        <authorList>
            <consortium name="Ensembl"/>
        </authorList>
    </citation>
    <scope>IDENTIFICATION</scope>
</reference>
<organism evidence="3 4">
    <name type="scientific">Callorhinchus milii</name>
    <name type="common">Ghost shark</name>
    <dbReference type="NCBI Taxonomy" id="7868"/>
    <lineage>
        <taxon>Eukaryota</taxon>
        <taxon>Metazoa</taxon>
        <taxon>Chordata</taxon>
        <taxon>Craniata</taxon>
        <taxon>Vertebrata</taxon>
        <taxon>Chondrichthyes</taxon>
        <taxon>Holocephali</taxon>
        <taxon>Chimaeriformes</taxon>
        <taxon>Callorhinchidae</taxon>
        <taxon>Callorhinchus</taxon>
    </lineage>
</organism>
<dbReference type="Proteomes" id="UP000314986">
    <property type="component" value="Unassembled WGS sequence"/>
</dbReference>
<dbReference type="GO" id="GO:0035082">
    <property type="term" value="P:axoneme assembly"/>
    <property type="evidence" value="ECO:0007669"/>
    <property type="project" value="TreeGrafter"/>
</dbReference>
<feature type="compositionally biased region" description="Basic and acidic residues" evidence="2">
    <location>
        <begin position="351"/>
        <end position="361"/>
    </location>
</feature>
<evidence type="ECO:0000313" key="4">
    <source>
        <dbReference type="Proteomes" id="UP000314986"/>
    </source>
</evidence>
<protein>
    <submittedName>
        <fullName evidence="3">Radial spoke head component 1</fullName>
    </submittedName>
</protein>
<sequence length="361" mass="38882">MLPRPPVAPTVSGAPQLSGRCQQEYEGDRNEAGERHGHGKATLPNGDTYEGEYENGKRNGMGTYRFKSGARYVGLYSNNKKHGQGIFYYPDGSKYEGNWVDDQRNGEGSYFYPNGDVYNGDWVSHQRHGQGVYTYKQCGSTYKGSWVGGKQAEAGELIHINHRYQGTFQNNNPIGPGKYIFDIGCEQHGQYIQTEEQVSKKSKEKQPSKSAPSPSFRPSPIEEKIDEEMEDDEDSVNVTVLKWKAETLTGLTTYSPALNADTKVEISLVDLEPKTSTDEVRPSVSLTKEAQGFISPGGTVGGNISPRGGNISPGGTGGGNISPRGGSATPGGTRGGSTTPGGTGPGSVTPRVEDETKLTND</sequence>
<dbReference type="InParanoid" id="A0A4W3JV34"/>
<dbReference type="PANTHER" id="PTHR43215">
    <property type="entry name" value="RADIAL SPOKE HEAD 1 HOMOLOG"/>
    <property type="match status" value="1"/>
</dbReference>
<reference evidence="3" key="5">
    <citation type="submission" date="2025-09" db="UniProtKB">
        <authorList>
            <consortium name="Ensembl"/>
        </authorList>
    </citation>
    <scope>IDENTIFICATION</scope>
</reference>
<feature type="compositionally biased region" description="Gly residues" evidence="2">
    <location>
        <begin position="311"/>
        <end position="320"/>
    </location>
</feature>
<dbReference type="STRING" id="7868.ENSCMIP00000042991"/>
<dbReference type="SMART" id="SM00698">
    <property type="entry name" value="MORN"/>
    <property type="match status" value="7"/>
</dbReference>